<protein>
    <submittedName>
        <fullName evidence="3">Ribonuclease H-like domain-containing protein</fullName>
    </submittedName>
</protein>
<dbReference type="InterPro" id="IPR032474">
    <property type="entry name" value="Argonaute_N"/>
</dbReference>
<dbReference type="Pfam" id="PF02170">
    <property type="entry name" value="PAZ"/>
    <property type="match status" value="1"/>
</dbReference>
<dbReference type="SUPFAM" id="SSF53098">
    <property type="entry name" value="Ribonuclease H-like"/>
    <property type="match status" value="1"/>
</dbReference>
<feature type="domain" description="PAZ" evidence="1">
    <location>
        <begin position="244"/>
        <end position="361"/>
    </location>
</feature>
<dbReference type="PROSITE" id="PS50821">
    <property type="entry name" value="PAZ"/>
    <property type="match status" value="1"/>
</dbReference>
<dbReference type="PANTHER" id="PTHR22891">
    <property type="entry name" value="EUKARYOTIC TRANSLATION INITIATION FACTOR 2C"/>
    <property type="match status" value="1"/>
</dbReference>
<reference evidence="3" key="1">
    <citation type="submission" date="2022-06" db="EMBL/GenBank/DDBJ databases">
        <authorList>
            <consortium name="SYNGENTA / RWTH Aachen University"/>
        </authorList>
    </citation>
    <scope>NUCLEOTIDE SEQUENCE</scope>
</reference>
<dbReference type="InterPro" id="IPR003165">
    <property type="entry name" value="Piwi"/>
</dbReference>
<evidence type="ECO:0000259" key="2">
    <source>
        <dbReference type="PROSITE" id="PS50822"/>
    </source>
</evidence>
<dbReference type="PROSITE" id="PS50822">
    <property type="entry name" value="PIWI"/>
    <property type="match status" value="1"/>
</dbReference>
<dbReference type="Gene3D" id="2.170.260.10">
    <property type="entry name" value="paz domain"/>
    <property type="match status" value="1"/>
</dbReference>
<dbReference type="AlphaFoldDB" id="A0AAV0AFS1"/>
<organism evidence="3 4">
    <name type="scientific">Phakopsora pachyrhizi</name>
    <name type="common">Asian soybean rust disease fungus</name>
    <dbReference type="NCBI Taxonomy" id="170000"/>
    <lineage>
        <taxon>Eukaryota</taxon>
        <taxon>Fungi</taxon>
        <taxon>Dikarya</taxon>
        <taxon>Basidiomycota</taxon>
        <taxon>Pucciniomycotina</taxon>
        <taxon>Pucciniomycetes</taxon>
        <taxon>Pucciniales</taxon>
        <taxon>Phakopsoraceae</taxon>
        <taxon>Phakopsora</taxon>
    </lineage>
</organism>
<dbReference type="InterPro" id="IPR012337">
    <property type="entry name" value="RNaseH-like_sf"/>
</dbReference>
<name>A0AAV0AFS1_PHAPC</name>
<dbReference type="EMBL" id="CALTRL010000043">
    <property type="protein sequence ID" value="CAH7666106.1"/>
    <property type="molecule type" value="Genomic_DNA"/>
</dbReference>
<feature type="domain" description="Piwi" evidence="2">
    <location>
        <begin position="538"/>
        <end position="852"/>
    </location>
</feature>
<keyword evidence="4" id="KW-1185">Reference proteome</keyword>
<dbReference type="Gene3D" id="3.40.50.2300">
    <property type="match status" value="1"/>
</dbReference>
<dbReference type="GO" id="GO:0003723">
    <property type="term" value="F:RNA binding"/>
    <property type="evidence" value="ECO:0007669"/>
    <property type="project" value="InterPro"/>
</dbReference>
<dbReference type="SMART" id="SM00950">
    <property type="entry name" value="Piwi"/>
    <property type="match status" value="1"/>
</dbReference>
<evidence type="ECO:0000259" key="1">
    <source>
        <dbReference type="PROSITE" id="PS50821"/>
    </source>
</evidence>
<dbReference type="Gene3D" id="3.30.420.10">
    <property type="entry name" value="Ribonuclease H-like superfamily/Ribonuclease H"/>
    <property type="match status" value="1"/>
</dbReference>
<dbReference type="CDD" id="cd02846">
    <property type="entry name" value="PAZ_argonaute_like"/>
    <property type="match status" value="1"/>
</dbReference>
<sequence>MSLVSMNRPGFGSQGQPIRVRANAYELEITKNPQTKFYHYNIEIKDSKGREIPIALKKRVFNSIYNNYANINDGVGPTFDGDRAIFSHLELKELEGKVSCKSYKLPERDEEYSYIIEPVEKPVWSLFDLLPLISGPDHPSFKARSEDSRSSCLANSQRALQGLNVALRYLLAANCPSNSRAFFPEGAPGHELPGGVYLRSGFITRIRSGPPIPGPGPPKNLFLAMDTTCATFLDARPTNNPMNSLADLCCRILRIHPEQANHRLGSLSDLDRHKISRVLKRVKIDIRRGNEDKGITKAFGSLTANNSMDEMFDLDGTMISIQDFFQQNWSNRLRFPHLPNVVMLGGKTKTIYPMEICSVRPGQKYLLKLDGDQQSQALMFQTKKPSERFRDIQEARERLMNAQHKRLLESYGLKISSSQLSFTARVLQAPSVHYGSGSIQVRNGQWNLMSAGRTHQVKVPIPLSSWAVVLCLQSKIPEPAVNSFIEALINKLQSIGIETPQILPPINRLNGPNAVDIKEVLFNSGRAAFDRYKSKPQLLLCITEERSNLYSIIKSEGDNLSDKGVTTQCMAAKHIKTIKDQYLSNLALKINLKIGGLNHVVPSLSQLAAKEPTMFIGADLTHNNLGSKMKPSIAALVGSMDPSLLKYSATVAAQPLLEPSDENGRPRSQEPIQSFRQMVFTLLERWSNLNKGVGYPRKIIIFRDGVSDGEFSQVLQNEFRATKMAIEKLCGDPKLCKVTFIVCVKNHRIRFEPHPDDADRSGNSQPGTIVDKVIGDPFLYDFFLQSQSGLKGTSRPTRYVVLKDETNHTVDDLQNIVNSICSGFQRATRSVGLAPPAYYADLVATRAKKWVMSDEDGSTVFTTDSGTQTSAERQNEFEYFKSRINEMNEKVKLISHQMWWS</sequence>
<evidence type="ECO:0000313" key="3">
    <source>
        <dbReference type="EMBL" id="CAH7666106.1"/>
    </source>
</evidence>
<accession>A0AAV0AFS1</accession>
<dbReference type="InterPro" id="IPR036085">
    <property type="entry name" value="PAZ_dom_sf"/>
</dbReference>
<dbReference type="Pfam" id="PF02171">
    <property type="entry name" value="Piwi"/>
    <property type="match status" value="1"/>
</dbReference>
<proteinExistence type="predicted"/>
<dbReference type="Pfam" id="PF16486">
    <property type="entry name" value="ArgoN"/>
    <property type="match status" value="1"/>
</dbReference>
<comment type="caution">
    <text evidence="3">The sequence shown here is derived from an EMBL/GenBank/DDBJ whole genome shotgun (WGS) entry which is preliminary data.</text>
</comment>
<dbReference type="Proteomes" id="UP001153365">
    <property type="component" value="Unassembled WGS sequence"/>
</dbReference>
<dbReference type="InterPro" id="IPR036397">
    <property type="entry name" value="RNaseH_sf"/>
</dbReference>
<dbReference type="InterPro" id="IPR003100">
    <property type="entry name" value="PAZ_dom"/>
</dbReference>
<dbReference type="SUPFAM" id="SSF101690">
    <property type="entry name" value="PAZ domain"/>
    <property type="match status" value="1"/>
</dbReference>
<evidence type="ECO:0000313" key="4">
    <source>
        <dbReference type="Proteomes" id="UP001153365"/>
    </source>
</evidence>
<gene>
    <name evidence="3" type="ORF">PPACK8108_LOCUS427</name>
</gene>